<evidence type="ECO:0000313" key="2">
    <source>
        <dbReference type="EMBL" id="QDQ98424.1"/>
    </source>
</evidence>
<gene>
    <name evidence="2" type="ORF">FO059_15225</name>
</gene>
<dbReference type="EMBL" id="CP041765">
    <property type="protein sequence ID" value="QDQ98424.1"/>
    <property type="molecule type" value="Genomic_DNA"/>
</dbReference>
<feature type="region of interest" description="Disordered" evidence="1">
    <location>
        <begin position="1"/>
        <end position="32"/>
    </location>
</feature>
<reference evidence="2 3" key="1">
    <citation type="submission" date="2019-07" db="EMBL/GenBank/DDBJ databases">
        <title>Tomitella cavernea sp. nov., an actinomycete isolated from soil.</title>
        <authorList>
            <person name="Cheng J."/>
        </authorList>
    </citation>
    <scope>NUCLEOTIDE SEQUENCE [LARGE SCALE GENOMIC DNA]</scope>
    <source>
        <strain evidence="2 3">HY188</strain>
    </source>
</reference>
<dbReference type="KEGG" id="toy:FO059_15225"/>
<dbReference type="PANTHER" id="PTHR43975:SF2">
    <property type="entry name" value="EG:BACR7A4.14 PROTEIN-RELATED"/>
    <property type="match status" value="1"/>
</dbReference>
<sequence length="308" mass="31520">MAQRAQGRARALPGLPGRPLTAGTPDRLRKGPTAMLDYTGRTAVVTGFASGIGARTASLLVGLGARVIGVDRPGAVAPAELTALLAARIDADLSAPAGPAAVAERVDGPVHLLVNNAGVAATRPWREVLGVDLLAPRDLTRLLAPKFADAAAVVTVASQAGLRWRETAARSRALLAAETWGDAFALAADEPDIQRDCYAIAKEAVIVDALTLAAERTVPGLRANTVSPGTVQTPLLADFRTAMGNEVVEGAAAWAGRHATPDDIAAAIAFLGSDDAAWISGVDLPVDGGYGALVFTMMQSAAAEEAAR</sequence>
<dbReference type="OrthoDB" id="9809287at2"/>
<dbReference type="SUPFAM" id="SSF51735">
    <property type="entry name" value="NAD(P)-binding Rossmann-fold domains"/>
    <property type="match status" value="1"/>
</dbReference>
<dbReference type="InterPro" id="IPR002347">
    <property type="entry name" value="SDR_fam"/>
</dbReference>
<accession>A0A516X5U4</accession>
<reference evidence="2 3" key="2">
    <citation type="submission" date="2019-07" db="EMBL/GenBank/DDBJ databases">
        <authorList>
            <person name="Huang Y."/>
        </authorList>
    </citation>
    <scope>NUCLEOTIDE SEQUENCE [LARGE SCALE GENOMIC DNA]</scope>
    <source>
        <strain evidence="2 3">HY188</strain>
    </source>
</reference>
<dbReference type="AlphaFoldDB" id="A0A516X5U4"/>
<proteinExistence type="predicted"/>
<dbReference type="InterPro" id="IPR036291">
    <property type="entry name" value="NAD(P)-bd_dom_sf"/>
</dbReference>
<organism evidence="2 3">
    <name type="scientific">Tomitella fengzijianii</name>
    <dbReference type="NCBI Taxonomy" id="2597660"/>
    <lineage>
        <taxon>Bacteria</taxon>
        <taxon>Bacillati</taxon>
        <taxon>Actinomycetota</taxon>
        <taxon>Actinomycetes</taxon>
        <taxon>Mycobacteriales</taxon>
        <taxon>Tomitella</taxon>
    </lineage>
</organism>
<protein>
    <submittedName>
        <fullName evidence="2">SDR family oxidoreductase</fullName>
    </submittedName>
</protein>
<dbReference type="Gene3D" id="3.40.50.720">
    <property type="entry name" value="NAD(P)-binding Rossmann-like Domain"/>
    <property type="match status" value="1"/>
</dbReference>
<dbReference type="Pfam" id="PF13561">
    <property type="entry name" value="adh_short_C2"/>
    <property type="match status" value="1"/>
</dbReference>
<dbReference type="PRINTS" id="PR00081">
    <property type="entry name" value="GDHRDH"/>
</dbReference>
<dbReference type="PANTHER" id="PTHR43975">
    <property type="entry name" value="ZGC:101858"/>
    <property type="match status" value="1"/>
</dbReference>
<dbReference type="Pfam" id="PF00106">
    <property type="entry name" value="adh_short"/>
    <property type="match status" value="1"/>
</dbReference>
<name>A0A516X5U4_9ACTN</name>
<keyword evidence="3" id="KW-1185">Reference proteome</keyword>
<evidence type="ECO:0000256" key="1">
    <source>
        <dbReference type="SAM" id="MobiDB-lite"/>
    </source>
</evidence>
<dbReference type="Proteomes" id="UP000317344">
    <property type="component" value="Chromosome"/>
</dbReference>
<evidence type="ECO:0000313" key="3">
    <source>
        <dbReference type="Proteomes" id="UP000317344"/>
    </source>
</evidence>